<dbReference type="UniPathway" id="UPA00219"/>
<keyword evidence="7 10" id="KW-0133">Cell shape</keyword>
<dbReference type="InterPro" id="IPR005490">
    <property type="entry name" value="LD_TPept_cat_dom"/>
</dbReference>
<comment type="caution">
    <text evidence="12">The sequence shown here is derived from an EMBL/GenBank/DDBJ whole genome shotgun (WGS) entry which is preliminary data.</text>
</comment>
<dbReference type="GO" id="GO:0018104">
    <property type="term" value="P:peptidoglycan-protein cross-linking"/>
    <property type="evidence" value="ECO:0007669"/>
    <property type="project" value="TreeGrafter"/>
</dbReference>
<feature type="domain" description="L,D-TPase catalytic" evidence="11">
    <location>
        <begin position="136"/>
        <end position="255"/>
    </location>
</feature>
<proteinExistence type="predicted"/>
<keyword evidence="6" id="KW-0106">Calcium</keyword>
<gene>
    <name evidence="12" type="ORF">A2480_04750</name>
</gene>
<evidence type="ECO:0000256" key="2">
    <source>
        <dbReference type="ARBA" id="ARBA00004752"/>
    </source>
</evidence>
<evidence type="ECO:0000256" key="3">
    <source>
        <dbReference type="ARBA" id="ARBA00022525"/>
    </source>
</evidence>
<keyword evidence="5" id="KW-0732">Signal</keyword>
<dbReference type="InterPro" id="IPR059100">
    <property type="entry name" value="TSP3_bac"/>
</dbReference>
<dbReference type="GO" id="GO:0008360">
    <property type="term" value="P:regulation of cell shape"/>
    <property type="evidence" value="ECO:0007669"/>
    <property type="project" value="UniProtKB-UniRule"/>
</dbReference>
<evidence type="ECO:0000256" key="4">
    <source>
        <dbReference type="ARBA" id="ARBA00022679"/>
    </source>
</evidence>
<organism evidence="12 13">
    <name type="scientific">Candidatus Uhrbacteria bacterium RIFOXYC2_FULL_47_19</name>
    <dbReference type="NCBI Taxonomy" id="1802424"/>
    <lineage>
        <taxon>Bacteria</taxon>
        <taxon>Candidatus Uhriibacteriota</taxon>
    </lineage>
</organism>
<keyword evidence="3" id="KW-0964">Secreted</keyword>
<dbReference type="InterPro" id="IPR050979">
    <property type="entry name" value="LD-transpeptidase"/>
</dbReference>
<keyword evidence="4" id="KW-0808">Transferase</keyword>
<dbReference type="Proteomes" id="UP000176988">
    <property type="component" value="Unassembled WGS sequence"/>
</dbReference>
<sequence length="255" mass="28226">MDLRIKIGVGVVLVFCLFGNSSVASVSAVTELDTDGDGLTDRLEETVYFTDRLVSDTDGDGYADGLEIVNGYSPRHADERRLVDVDSDLDYLNDDWEIKLGTGLLNPDSDGDLFLDGTEVAAGFDPISLEPVKLEKLIRVDDKNLTLTYSFGGRDLDTIPVSTGKPGMPTPRGEFTILDKIPVKHYGGPGFDLPNTKWNLLFTRSSSGLGYYIHGAYWHNLFGKARVSHGCVNVRYADMERLYFWTQQGTRVVVE</sequence>
<dbReference type="SUPFAM" id="SSF141523">
    <property type="entry name" value="L,D-transpeptidase catalytic domain-like"/>
    <property type="match status" value="1"/>
</dbReference>
<feature type="active site" description="Nucleophile" evidence="10">
    <location>
        <position position="231"/>
    </location>
</feature>
<dbReference type="AlphaFoldDB" id="A0A1F7WD41"/>
<dbReference type="PANTHER" id="PTHR30582">
    <property type="entry name" value="L,D-TRANSPEPTIDASE"/>
    <property type="match status" value="1"/>
</dbReference>
<evidence type="ECO:0000313" key="13">
    <source>
        <dbReference type="Proteomes" id="UP000176988"/>
    </source>
</evidence>
<keyword evidence="9 10" id="KW-0961">Cell wall biogenesis/degradation</keyword>
<evidence type="ECO:0000256" key="9">
    <source>
        <dbReference type="ARBA" id="ARBA00023316"/>
    </source>
</evidence>
<dbReference type="GO" id="GO:0071555">
    <property type="term" value="P:cell wall organization"/>
    <property type="evidence" value="ECO:0007669"/>
    <property type="project" value="UniProtKB-UniRule"/>
</dbReference>
<accession>A0A1F7WD41</accession>
<evidence type="ECO:0000313" key="12">
    <source>
        <dbReference type="EMBL" id="OGM00713.1"/>
    </source>
</evidence>
<evidence type="ECO:0000256" key="10">
    <source>
        <dbReference type="PROSITE-ProRule" id="PRU01373"/>
    </source>
</evidence>
<dbReference type="Pfam" id="PF03734">
    <property type="entry name" value="YkuD"/>
    <property type="match status" value="1"/>
</dbReference>
<keyword evidence="8 10" id="KW-0573">Peptidoglycan synthesis</keyword>
<protein>
    <recommendedName>
        <fullName evidence="11">L,D-TPase catalytic domain-containing protein</fullName>
    </recommendedName>
</protein>
<dbReference type="GO" id="GO:0016740">
    <property type="term" value="F:transferase activity"/>
    <property type="evidence" value="ECO:0007669"/>
    <property type="project" value="UniProtKB-KW"/>
</dbReference>
<evidence type="ECO:0000259" key="11">
    <source>
        <dbReference type="PROSITE" id="PS52029"/>
    </source>
</evidence>
<evidence type="ECO:0000256" key="7">
    <source>
        <dbReference type="ARBA" id="ARBA00022960"/>
    </source>
</evidence>
<feature type="active site" description="Proton donor/acceptor" evidence="10">
    <location>
        <position position="214"/>
    </location>
</feature>
<dbReference type="Pfam" id="PF18884">
    <property type="entry name" value="TSP3_bac"/>
    <property type="match status" value="2"/>
</dbReference>
<dbReference type="InterPro" id="IPR038063">
    <property type="entry name" value="Transpep_catalytic_dom"/>
</dbReference>
<comment type="subcellular location">
    <subcellularLocation>
        <location evidence="1">Secreted</location>
    </subcellularLocation>
</comment>
<dbReference type="CDD" id="cd16913">
    <property type="entry name" value="YkuD_like"/>
    <property type="match status" value="1"/>
</dbReference>
<evidence type="ECO:0000256" key="6">
    <source>
        <dbReference type="ARBA" id="ARBA00022837"/>
    </source>
</evidence>
<dbReference type="EMBL" id="MGFG01000026">
    <property type="protein sequence ID" value="OGM00713.1"/>
    <property type="molecule type" value="Genomic_DNA"/>
</dbReference>
<dbReference type="GO" id="GO:0005576">
    <property type="term" value="C:extracellular region"/>
    <property type="evidence" value="ECO:0007669"/>
    <property type="project" value="TreeGrafter"/>
</dbReference>
<evidence type="ECO:0000256" key="5">
    <source>
        <dbReference type="ARBA" id="ARBA00022729"/>
    </source>
</evidence>
<dbReference type="PANTHER" id="PTHR30582:SF2">
    <property type="entry name" value="L,D-TRANSPEPTIDASE YCIB-RELATED"/>
    <property type="match status" value="1"/>
</dbReference>
<reference evidence="12 13" key="1">
    <citation type="journal article" date="2016" name="Nat. Commun.">
        <title>Thousands of microbial genomes shed light on interconnected biogeochemical processes in an aquifer system.</title>
        <authorList>
            <person name="Anantharaman K."/>
            <person name="Brown C.T."/>
            <person name="Hug L.A."/>
            <person name="Sharon I."/>
            <person name="Castelle C.J."/>
            <person name="Probst A.J."/>
            <person name="Thomas B.C."/>
            <person name="Singh A."/>
            <person name="Wilkins M.J."/>
            <person name="Karaoz U."/>
            <person name="Brodie E.L."/>
            <person name="Williams K.H."/>
            <person name="Hubbard S.S."/>
            <person name="Banfield J.F."/>
        </authorList>
    </citation>
    <scope>NUCLEOTIDE SEQUENCE [LARGE SCALE GENOMIC DNA]</scope>
</reference>
<evidence type="ECO:0000256" key="8">
    <source>
        <dbReference type="ARBA" id="ARBA00022984"/>
    </source>
</evidence>
<dbReference type="Gene3D" id="2.40.440.10">
    <property type="entry name" value="L,D-transpeptidase catalytic domain-like"/>
    <property type="match status" value="1"/>
</dbReference>
<dbReference type="PROSITE" id="PS52029">
    <property type="entry name" value="LD_TPASE"/>
    <property type="match status" value="1"/>
</dbReference>
<dbReference type="GO" id="GO:0071972">
    <property type="term" value="F:peptidoglycan L,D-transpeptidase activity"/>
    <property type="evidence" value="ECO:0007669"/>
    <property type="project" value="TreeGrafter"/>
</dbReference>
<evidence type="ECO:0000256" key="1">
    <source>
        <dbReference type="ARBA" id="ARBA00004613"/>
    </source>
</evidence>
<comment type="pathway">
    <text evidence="2 10">Cell wall biogenesis; peptidoglycan biosynthesis.</text>
</comment>
<dbReference type="STRING" id="1802424.A2480_04750"/>
<name>A0A1F7WD41_9BACT</name>